<comment type="caution">
    <text evidence="1">The sequence shown here is derived from an EMBL/GenBank/DDBJ whole genome shotgun (WGS) entry which is preliminary data.</text>
</comment>
<accession>A0A2Z6R7Y3</accession>
<organism evidence="1 3">
    <name type="scientific">Rhizophagus clarus</name>
    <dbReference type="NCBI Taxonomy" id="94130"/>
    <lineage>
        <taxon>Eukaryota</taxon>
        <taxon>Fungi</taxon>
        <taxon>Fungi incertae sedis</taxon>
        <taxon>Mucoromycota</taxon>
        <taxon>Glomeromycotina</taxon>
        <taxon>Glomeromycetes</taxon>
        <taxon>Glomerales</taxon>
        <taxon>Glomeraceae</taxon>
        <taxon>Rhizophagus</taxon>
    </lineage>
</organism>
<dbReference type="Proteomes" id="UP000247702">
    <property type="component" value="Unassembled WGS sequence"/>
</dbReference>
<proteinExistence type="predicted"/>
<dbReference type="EMBL" id="BLAL01000297">
    <property type="protein sequence ID" value="GET01170.1"/>
    <property type="molecule type" value="Genomic_DNA"/>
</dbReference>
<dbReference type="Proteomes" id="UP000615446">
    <property type="component" value="Unassembled WGS sequence"/>
</dbReference>
<dbReference type="EMBL" id="BEXD01000613">
    <property type="protein sequence ID" value="GBB88868.1"/>
    <property type="molecule type" value="Genomic_DNA"/>
</dbReference>
<protein>
    <submittedName>
        <fullName evidence="1">Uncharacterized protein</fullName>
    </submittedName>
</protein>
<gene>
    <name evidence="2" type="ORF">RCL2_002759200</name>
    <name evidence="1" type="ORF">RclHR1_01550002</name>
</gene>
<reference evidence="2" key="2">
    <citation type="submission" date="2019-10" db="EMBL/GenBank/DDBJ databases">
        <title>Conservation and host-specific expression of non-tandemly repeated heterogenous ribosome RNA gene in arbuscular mycorrhizal fungi.</title>
        <authorList>
            <person name="Maeda T."/>
            <person name="Kobayashi Y."/>
            <person name="Nakagawa T."/>
            <person name="Ezawa T."/>
            <person name="Yamaguchi K."/>
            <person name="Bino T."/>
            <person name="Nishimoto Y."/>
            <person name="Shigenobu S."/>
            <person name="Kawaguchi M."/>
        </authorList>
    </citation>
    <scope>NUCLEOTIDE SEQUENCE</scope>
    <source>
        <strain evidence="2">HR1</strain>
    </source>
</reference>
<keyword evidence="3" id="KW-1185">Reference proteome</keyword>
<evidence type="ECO:0000313" key="2">
    <source>
        <dbReference type="EMBL" id="GET01170.1"/>
    </source>
</evidence>
<reference evidence="1 3" key="1">
    <citation type="submission" date="2017-11" db="EMBL/GenBank/DDBJ databases">
        <title>The genome of Rhizophagus clarus HR1 reveals common genetic basis of auxotrophy among arbuscular mycorrhizal fungi.</title>
        <authorList>
            <person name="Kobayashi Y."/>
        </authorList>
    </citation>
    <scope>NUCLEOTIDE SEQUENCE [LARGE SCALE GENOMIC DNA]</scope>
    <source>
        <strain evidence="1 3">HR1</strain>
    </source>
</reference>
<name>A0A2Z6R7Y3_9GLOM</name>
<evidence type="ECO:0000313" key="3">
    <source>
        <dbReference type="Proteomes" id="UP000247702"/>
    </source>
</evidence>
<evidence type="ECO:0000313" key="1">
    <source>
        <dbReference type="EMBL" id="GBB88868.1"/>
    </source>
</evidence>
<dbReference type="OrthoDB" id="2397876at2759"/>
<dbReference type="STRING" id="94130.A0A2Z6R7Y3"/>
<sequence length="288" mass="33841">METQEIILVESSATASIQNNQTETVINVNDDIINNPIYKLYEQQEKEFGEFGKQMNLHIRDLFKEILINQNKKIEAEIESINSKNSIDVEDIRKKFDEIFVSQSSTIESLNVRVEGLETDSIINDQDIEKFKQEFDIFKKKSRLSLKTPPAQNNVSLNMNDKIHEKISEFVIKHKNNKFKDNTFKYLKDDFTIDNFLEYEKSYLFYSLNDDIKKSVKLTINELLKNELTFKKRKLTQPVNVYIDRKLVPSLPPGVKSYNEFQETREFDLLPKNVKVGIRKLILTENLK</sequence>
<dbReference type="AlphaFoldDB" id="A0A2Z6R7Y3"/>